<dbReference type="Gene3D" id="1.25.40.10">
    <property type="entry name" value="Tetratricopeptide repeat domain"/>
    <property type="match status" value="1"/>
</dbReference>
<evidence type="ECO:0008006" key="3">
    <source>
        <dbReference type="Google" id="ProtNLM"/>
    </source>
</evidence>
<reference evidence="1 2" key="1">
    <citation type="submission" date="2020-08" db="EMBL/GenBank/DDBJ databases">
        <title>Whole genome shotgun sequence of Actinocatenispora thailandica NBRC 105041.</title>
        <authorList>
            <person name="Komaki H."/>
            <person name="Tamura T."/>
        </authorList>
    </citation>
    <scope>NUCLEOTIDE SEQUENCE [LARGE SCALE GENOMIC DNA]</scope>
    <source>
        <strain evidence="1 2">NBRC 105041</strain>
    </source>
</reference>
<proteinExistence type="predicted"/>
<dbReference type="InterPro" id="IPR011990">
    <property type="entry name" value="TPR-like_helical_dom_sf"/>
</dbReference>
<dbReference type="AlphaFoldDB" id="A0A7R7HWC6"/>
<organism evidence="1 2">
    <name type="scientific">Actinocatenispora thailandica</name>
    <dbReference type="NCBI Taxonomy" id="227318"/>
    <lineage>
        <taxon>Bacteria</taxon>
        <taxon>Bacillati</taxon>
        <taxon>Actinomycetota</taxon>
        <taxon>Actinomycetes</taxon>
        <taxon>Micromonosporales</taxon>
        <taxon>Micromonosporaceae</taxon>
        <taxon>Actinocatenispora</taxon>
    </lineage>
</organism>
<dbReference type="Pfam" id="PF13424">
    <property type="entry name" value="TPR_12"/>
    <property type="match status" value="1"/>
</dbReference>
<accession>A0A7R7HWC6</accession>
<dbReference type="KEGG" id="atl:Athai_15010"/>
<dbReference type="EMBL" id="AP023355">
    <property type="protein sequence ID" value="BCJ33998.1"/>
    <property type="molecule type" value="Genomic_DNA"/>
</dbReference>
<name>A0A7R7HWC6_9ACTN</name>
<protein>
    <recommendedName>
        <fullName evidence="3">Tetratricopeptide repeat protein</fullName>
    </recommendedName>
</protein>
<evidence type="ECO:0000313" key="2">
    <source>
        <dbReference type="Proteomes" id="UP000611640"/>
    </source>
</evidence>
<sequence>MGDLAGAVADHDTALTLAREISYRPEQARAHDGLARAHRDLGHLDIARDHAQQALDLYATLDVPEANEIRALLADLGQP</sequence>
<keyword evidence="2" id="KW-1185">Reference proteome</keyword>
<dbReference type="SUPFAM" id="SSF48452">
    <property type="entry name" value="TPR-like"/>
    <property type="match status" value="1"/>
</dbReference>
<dbReference type="Proteomes" id="UP000611640">
    <property type="component" value="Chromosome"/>
</dbReference>
<evidence type="ECO:0000313" key="1">
    <source>
        <dbReference type="EMBL" id="BCJ33998.1"/>
    </source>
</evidence>
<dbReference type="RefSeq" id="WP_239156780.1">
    <property type="nucleotide sequence ID" value="NZ_AP023355.1"/>
</dbReference>
<gene>
    <name evidence="1" type="ORF">Athai_15010</name>
</gene>